<sequence length="49" mass="5052">MSSVAIGLGALCCASGAVAHFVDTTHRKEGAFGLAGFTFLLIGMYMTRA</sequence>
<dbReference type="Proteomes" id="UP001231124">
    <property type="component" value="Unassembled WGS sequence"/>
</dbReference>
<name>A0ABU0I4K5_9HYPH</name>
<evidence type="ECO:0000256" key="1">
    <source>
        <dbReference type="SAM" id="Phobius"/>
    </source>
</evidence>
<gene>
    <name evidence="3" type="ORF">QO012_004059</name>
</gene>
<organism evidence="3 4">
    <name type="scientific">Methylobacterium aerolatum</name>
    <dbReference type="NCBI Taxonomy" id="418708"/>
    <lineage>
        <taxon>Bacteria</taxon>
        <taxon>Pseudomonadati</taxon>
        <taxon>Pseudomonadota</taxon>
        <taxon>Alphaproteobacteria</taxon>
        <taxon>Hyphomicrobiales</taxon>
        <taxon>Methylobacteriaceae</taxon>
        <taxon>Methylobacterium</taxon>
    </lineage>
</organism>
<comment type="caution">
    <text evidence="3">The sequence shown here is derived from an EMBL/GenBank/DDBJ whole genome shotgun (WGS) entry which is preliminary data.</text>
</comment>
<keyword evidence="4" id="KW-1185">Reference proteome</keyword>
<feature type="signal peptide" evidence="2">
    <location>
        <begin position="1"/>
        <end position="19"/>
    </location>
</feature>
<evidence type="ECO:0000256" key="2">
    <source>
        <dbReference type="SAM" id="SignalP"/>
    </source>
</evidence>
<feature type="chain" id="PRO_5047218232" evidence="2">
    <location>
        <begin position="20"/>
        <end position="49"/>
    </location>
</feature>
<keyword evidence="2" id="KW-0732">Signal</keyword>
<accession>A0ABU0I4K5</accession>
<evidence type="ECO:0000313" key="3">
    <source>
        <dbReference type="EMBL" id="MDQ0449540.1"/>
    </source>
</evidence>
<feature type="transmembrane region" description="Helical" evidence="1">
    <location>
        <begin position="29"/>
        <end position="47"/>
    </location>
</feature>
<reference evidence="3 4" key="1">
    <citation type="submission" date="2023-07" db="EMBL/GenBank/DDBJ databases">
        <title>Genomic Encyclopedia of Type Strains, Phase IV (KMG-IV): sequencing the most valuable type-strain genomes for metagenomic binning, comparative biology and taxonomic classification.</title>
        <authorList>
            <person name="Goeker M."/>
        </authorList>
    </citation>
    <scope>NUCLEOTIDE SEQUENCE [LARGE SCALE GENOMIC DNA]</scope>
    <source>
        <strain evidence="3 4">DSM 19013</strain>
    </source>
</reference>
<keyword evidence="1" id="KW-0812">Transmembrane</keyword>
<evidence type="ECO:0000313" key="4">
    <source>
        <dbReference type="Proteomes" id="UP001231124"/>
    </source>
</evidence>
<dbReference type="RefSeq" id="WP_238201390.1">
    <property type="nucleotide sequence ID" value="NZ_BPQE01000003.1"/>
</dbReference>
<proteinExistence type="predicted"/>
<keyword evidence="1" id="KW-1133">Transmembrane helix</keyword>
<protein>
    <submittedName>
        <fullName evidence="3">Uncharacterized protein</fullName>
    </submittedName>
</protein>
<dbReference type="EMBL" id="JAUSVP010000015">
    <property type="protein sequence ID" value="MDQ0449540.1"/>
    <property type="molecule type" value="Genomic_DNA"/>
</dbReference>
<keyword evidence="1" id="KW-0472">Membrane</keyword>